<dbReference type="SUPFAM" id="SSF51905">
    <property type="entry name" value="FAD/NAD(P)-binding domain"/>
    <property type="match status" value="1"/>
</dbReference>
<dbReference type="Pfam" id="PF01494">
    <property type="entry name" value="FAD_binding_3"/>
    <property type="match status" value="2"/>
</dbReference>
<comment type="caution">
    <text evidence="4">The sequence shown here is derived from an EMBL/GenBank/DDBJ whole genome shotgun (WGS) entry which is preliminary data.</text>
</comment>
<dbReference type="GO" id="GO:0004497">
    <property type="term" value="F:monooxygenase activity"/>
    <property type="evidence" value="ECO:0007669"/>
    <property type="project" value="UniProtKB-KW"/>
</dbReference>
<name>A0A511Z1Z4_9CELL</name>
<dbReference type="PANTHER" id="PTHR13789:SF309">
    <property type="entry name" value="PUTATIVE (AFU_ORTHOLOGUE AFUA_6G14510)-RELATED"/>
    <property type="match status" value="1"/>
</dbReference>
<protein>
    <submittedName>
        <fullName evidence="4">Monooxygenase</fullName>
    </submittedName>
</protein>
<sequence length="355" mass="37424">MRGSAVVVGGGIGGLAVARALHLAGWEAVVLERSPAPPRRGTALGMWPAAMGALDALGLGDDVRRRSVMCTRAEILRPDGRTLTGVGVPGGVQLVSRGDLLDVLARSLPAGTVQWGVQVTDPRMLPAADLVVAADGIHSSVRSAHWAVGPRVLRTVAFRGTVPGAVDRITETWGPGRLFGITPNGDGTTNWFACVRAGSAPAGDDPVRMTDDLHALFAGWHEDVSAVLAAVEPGTVDRRRLSDVPALGPYVRGNVALLGDAAHAMAPNLGRGACETILDAVALARAVREEHRVETALRRYDRERRPATRRLVRLARLANRASTLERGIPLRDALVRAADGARRQATSTSPTGDTR</sequence>
<evidence type="ECO:0000256" key="2">
    <source>
        <dbReference type="ARBA" id="ARBA00023033"/>
    </source>
</evidence>
<evidence type="ECO:0000256" key="1">
    <source>
        <dbReference type="ARBA" id="ARBA00023002"/>
    </source>
</evidence>
<dbReference type="GO" id="GO:0071949">
    <property type="term" value="F:FAD binding"/>
    <property type="evidence" value="ECO:0007669"/>
    <property type="project" value="InterPro"/>
</dbReference>
<evidence type="ECO:0000259" key="3">
    <source>
        <dbReference type="Pfam" id="PF01494"/>
    </source>
</evidence>
<dbReference type="OrthoDB" id="9782160at2"/>
<feature type="domain" description="FAD-binding" evidence="3">
    <location>
        <begin position="5"/>
        <end position="68"/>
    </location>
</feature>
<keyword evidence="2 4" id="KW-0503">Monooxygenase</keyword>
<gene>
    <name evidence="4" type="ORF">AFE02nite_31950</name>
</gene>
<feature type="domain" description="FAD-binding" evidence="3">
    <location>
        <begin position="128"/>
        <end position="314"/>
    </location>
</feature>
<dbReference type="PANTHER" id="PTHR13789">
    <property type="entry name" value="MONOOXYGENASE"/>
    <property type="match status" value="1"/>
</dbReference>
<dbReference type="InterPro" id="IPR002938">
    <property type="entry name" value="FAD-bd"/>
</dbReference>
<dbReference type="Gene3D" id="3.50.50.60">
    <property type="entry name" value="FAD/NAD(P)-binding domain"/>
    <property type="match status" value="1"/>
</dbReference>
<proteinExistence type="predicted"/>
<dbReference type="InterPro" id="IPR036188">
    <property type="entry name" value="FAD/NAD-bd_sf"/>
</dbReference>
<evidence type="ECO:0000313" key="4">
    <source>
        <dbReference type="EMBL" id="GEN81461.1"/>
    </source>
</evidence>
<keyword evidence="5" id="KW-1185">Reference proteome</keyword>
<keyword evidence="1" id="KW-0560">Oxidoreductase</keyword>
<dbReference type="EMBL" id="BJYK01000012">
    <property type="protein sequence ID" value="GEN81461.1"/>
    <property type="molecule type" value="Genomic_DNA"/>
</dbReference>
<reference evidence="4 5" key="1">
    <citation type="submission" date="2019-07" db="EMBL/GenBank/DDBJ databases">
        <title>Whole genome shotgun sequence of Actinotalea fermentans NBRC 105374.</title>
        <authorList>
            <person name="Hosoyama A."/>
            <person name="Uohara A."/>
            <person name="Ohji S."/>
            <person name="Ichikawa N."/>
        </authorList>
    </citation>
    <scope>NUCLEOTIDE SEQUENCE [LARGE SCALE GENOMIC DNA]</scope>
    <source>
        <strain evidence="4 5">NBRC 105374</strain>
    </source>
</reference>
<dbReference type="AlphaFoldDB" id="A0A511Z1Z4"/>
<dbReference type="PRINTS" id="PR00420">
    <property type="entry name" value="RNGMNOXGNASE"/>
</dbReference>
<dbReference type="InterPro" id="IPR050493">
    <property type="entry name" value="FAD-dep_Monooxygenase_BioMet"/>
</dbReference>
<dbReference type="Proteomes" id="UP000321484">
    <property type="component" value="Unassembled WGS sequence"/>
</dbReference>
<evidence type="ECO:0000313" key="5">
    <source>
        <dbReference type="Proteomes" id="UP000321484"/>
    </source>
</evidence>
<organism evidence="4 5">
    <name type="scientific">Actinotalea fermentans</name>
    <dbReference type="NCBI Taxonomy" id="43671"/>
    <lineage>
        <taxon>Bacteria</taxon>
        <taxon>Bacillati</taxon>
        <taxon>Actinomycetota</taxon>
        <taxon>Actinomycetes</taxon>
        <taxon>Micrococcales</taxon>
        <taxon>Cellulomonadaceae</taxon>
        <taxon>Actinotalea</taxon>
    </lineage>
</organism>
<dbReference type="RefSeq" id="WP_052113450.1">
    <property type="nucleotide sequence ID" value="NZ_BJYK01000012.1"/>
</dbReference>
<accession>A0A511Z1Z4</accession>